<evidence type="ECO:0000313" key="2">
    <source>
        <dbReference type="Proteomes" id="UP001500305"/>
    </source>
</evidence>
<name>A0ABN3EZP6_9ACTN</name>
<organism evidence="1 2">
    <name type="scientific">Kitasatospora cystarginea</name>
    <dbReference type="NCBI Taxonomy" id="58350"/>
    <lineage>
        <taxon>Bacteria</taxon>
        <taxon>Bacillati</taxon>
        <taxon>Actinomycetota</taxon>
        <taxon>Actinomycetes</taxon>
        <taxon>Kitasatosporales</taxon>
        <taxon>Streptomycetaceae</taxon>
        <taxon>Kitasatospora</taxon>
    </lineage>
</organism>
<keyword evidence="2" id="KW-1185">Reference proteome</keyword>
<gene>
    <name evidence="1" type="ORF">GCM10010430_75960</name>
</gene>
<accession>A0ABN3EZP6</accession>
<evidence type="ECO:0000313" key="1">
    <source>
        <dbReference type="EMBL" id="GAA2278787.1"/>
    </source>
</evidence>
<sequence>MEDDREWPEWPEDEYAQYLKGERTRYAWVMRTYGAMTLAQADEVATQHYPYEPPGTPFRGLVFHDEAWHWAMLALKGDQYVLRHPELVEPPAAYEALDEQG</sequence>
<dbReference type="Proteomes" id="UP001500305">
    <property type="component" value="Unassembled WGS sequence"/>
</dbReference>
<comment type="caution">
    <text evidence="1">The sequence shown here is derived from an EMBL/GenBank/DDBJ whole genome shotgun (WGS) entry which is preliminary data.</text>
</comment>
<dbReference type="EMBL" id="BAAATR010000064">
    <property type="protein sequence ID" value="GAA2278787.1"/>
    <property type="molecule type" value="Genomic_DNA"/>
</dbReference>
<reference evidence="1 2" key="1">
    <citation type="journal article" date="2019" name="Int. J. Syst. Evol. Microbiol.">
        <title>The Global Catalogue of Microorganisms (GCM) 10K type strain sequencing project: providing services to taxonomists for standard genome sequencing and annotation.</title>
        <authorList>
            <consortium name="The Broad Institute Genomics Platform"/>
            <consortium name="The Broad Institute Genome Sequencing Center for Infectious Disease"/>
            <person name="Wu L."/>
            <person name="Ma J."/>
        </authorList>
    </citation>
    <scope>NUCLEOTIDE SEQUENCE [LARGE SCALE GENOMIC DNA]</scope>
    <source>
        <strain evidence="1 2">JCM 7356</strain>
    </source>
</reference>
<protein>
    <submittedName>
        <fullName evidence="1">Uncharacterized protein</fullName>
    </submittedName>
</protein>
<dbReference type="RefSeq" id="WP_344641131.1">
    <property type="nucleotide sequence ID" value="NZ_BAAATR010000064.1"/>
</dbReference>
<proteinExistence type="predicted"/>